<comment type="caution">
    <text evidence="1">The sequence shown here is derived from an EMBL/GenBank/DDBJ whole genome shotgun (WGS) entry which is preliminary data.</text>
</comment>
<protein>
    <submittedName>
        <fullName evidence="1">(African queen) hypothetical protein</fullName>
    </submittedName>
</protein>
<evidence type="ECO:0000313" key="1">
    <source>
        <dbReference type="EMBL" id="CAG9574145.1"/>
    </source>
</evidence>
<proteinExistence type="predicted"/>
<reference evidence="1" key="1">
    <citation type="submission" date="2021-09" db="EMBL/GenBank/DDBJ databases">
        <authorList>
            <person name="Martin H S."/>
        </authorList>
    </citation>
    <scope>NUCLEOTIDE SEQUENCE</scope>
</reference>
<organism evidence="1 2">
    <name type="scientific">Danaus chrysippus</name>
    <name type="common">African queen</name>
    <dbReference type="NCBI Taxonomy" id="151541"/>
    <lineage>
        <taxon>Eukaryota</taxon>
        <taxon>Metazoa</taxon>
        <taxon>Ecdysozoa</taxon>
        <taxon>Arthropoda</taxon>
        <taxon>Hexapoda</taxon>
        <taxon>Insecta</taxon>
        <taxon>Pterygota</taxon>
        <taxon>Neoptera</taxon>
        <taxon>Endopterygota</taxon>
        <taxon>Lepidoptera</taxon>
        <taxon>Glossata</taxon>
        <taxon>Ditrysia</taxon>
        <taxon>Papilionoidea</taxon>
        <taxon>Nymphalidae</taxon>
        <taxon>Danainae</taxon>
        <taxon>Danaini</taxon>
        <taxon>Danaina</taxon>
        <taxon>Danaus</taxon>
        <taxon>Anosia</taxon>
    </lineage>
</organism>
<name>A0A8J2QXX7_9NEOP</name>
<dbReference type="Proteomes" id="UP000789524">
    <property type="component" value="Unassembled WGS sequence"/>
</dbReference>
<gene>
    <name evidence="1" type="ORF">DCHRY22_LOCUS10776</name>
</gene>
<sequence length="138" mass="14877">MEALSRAASPAGGKRDSRAQVSAVVAAPSVCFVNVLHYFTDYLLVSQRPSHDSVVASRIAWVAIGTRGTSRSILLARASGGALRGGGRSLLYRRHCTALPIFWIGGASKIYKLQITIRPHAIHIALLTLLTYLIPLKN</sequence>
<accession>A0A8J2QXX7</accession>
<dbReference type="AlphaFoldDB" id="A0A8J2QXX7"/>
<dbReference type="EMBL" id="CAKASE010000072">
    <property type="protein sequence ID" value="CAG9574145.1"/>
    <property type="molecule type" value="Genomic_DNA"/>
</dbReference>
<evidence type="ECO:0000313" key="2">
    <source>
        <dbReference type="Proteomes" id="UP000789524"/>
    </source>
</evidence>
<keyword evidence="2" id="KW-1185">Reference proteome</keyword>